<feature type="transmembrane region" description="Helical" evidence="1">
    <location>
        <begin position="167"/>
        <end position="189"/>
    </location>
</feature>
<feature type="transmembrane region" description="Helical" evidence="1">
    <location>
        <begin position="50"/>
        <end position="68"/>
    </location>
</feature>
<sequence length="221" mass="26242">MSITYYLVEKIIQSKHKEYYKINKKIVKLTIAFLITYGCGFISFFKISNLFRGILLLVSITSLIYFFYTQKKLSKEIPQKRKTSPQELIIDIKESLRKETYVKSIKVIELLQEEISKNLEKEELEQKNLFKRISVVFFSIFWAPIVFLSKNFIEQHHYKLVWEDYKFISSTLLTIALQLIGLIIVGNAFENTIFSTKKKLLLTNRYLNDVKYLYTQEESVK</sequence>
<accession>A0ABT1WLK5</accession>
<feature type="transmembrane region" description="Helical" evidence="1">
    <location>
        <begin position="26"/>
        <end position="44"/>
    </location>
</feature>
<gene>
    <name evidence="2" type="ORF">NPA36_02450</name>
</gene>
<proteinExistence type="predicted"/>
<feature type="transmembrane region" description="Helical" evidence="1">
    <location>
        <begin position="129"/>
        <end position="147"/>
    </location>
</feature>
<evidence type="ECO:0000313" key="3">
    <source>
        <dbReference type="Proteomes" id="UP001059480"/>
    </source>
</evidence>
<reference evidence="2" key="2">
    <citation type="journal article" date="2023" name="Curr. Microbiol.">
        <title>Granulicatella seriolae sp. nov., a Novel Facultative Anaerobe Isolated from Yellowtail Marine Fish.</title>
        <authorList>
            <person name="Lee M."/>
            <person name="Choi Y.J."/>
            <person name="Farooq A."/>
            <person name="Jeong J.B."/>
            <person name="Jung M.Y."/>
        </authorList>
    </citation>
    <scope>NUCLEOTIDE SEQUENCE</scope>
    <source>
        <strain evidence="2">S8</strain>
    </source>
</reference>
<dbReference type="EMBL" id="JANHNZ010000002">
    <property type="protein sequence ID" value="MCQ9209401.1"/>
    <property type="molecule type" value="Genomic_DNA"/>
</dbReference>
<dbReference type="Proteomes" id="UP001059480">
    <property type="component" value="Unassembled WGS sequence"/>
</dbReference>
<keyword evidence="1" id="KW-0812">Transmembrane</keyword>
<organism evidence="2 3">
    <name type="scientific">Granulicatella seriolae</name>
    <dbReference type="NCBI Taxonomy" id="2967226"/>
    <lineage>
        <taxon>Bacteria</taxon>
        <taxon>Bacillati</taxon>
        <taxon>Bacillota</taxon>
        <taxon>Bacilli</taxon>
        <taxon>Lactobacillales</taxon>
        <taxon>Carnobacteriaceae</taxon>
        <taxon>Granulicatella</taxon>
    </lineage>
</organism>
<evidence type="ECO:0000256" key="1">
    <source>
        <dbReference type="SAM" id="Phobius"/>
    </source>
</evidence>
<name>A0ABT1WLK5_9LACT</name>
<reference evidence="2" key="1">
    <citation type="submission" date="2022-07" db="EMBL/GenBank/DDBJ databases">
        <authorList>
            <person name="Jung M.-Y."/>
            <person name="Lee M."/>
        </authorList>
    </citation>
    <scope>NUCLEOTIDE SEQUENCE</scope>
    <source>
        <strain evidence="2">S8</strain>
    </source>
</reference>
<keyword evidence="1" id="KW-1133">Transmembrane helix</keyword>
<evidence type="ECO:0000313" key="2">
    <source>
        <dbReference type="EMBL" id="MCQ9209401.1"/>
    </source>
</evidence>
<keyword evidence="3" id="KW-1185">Reference proteome</keyword>
<comment type="caution">
    <text evidence="2">The sequence shown here is derived from an EMBL/GenBank/DDBJ whole genome shotgun (WGS) entry which is preliminary data.</text>
</comment>
<protein>
    <submittedName>
        <fullName evidence="2">Uncharacterized protein</fullName>
    </submittedName>
</protein>
<reference evidence="2" key="3">
    <citation type="journal article" date="2023" name="Microbiol. Resour. Announc.">
        <title>Draft Genome Sequence of Granulicatella sp. Strain S8, Isolated from a Marine Fish, Seriola quinqueradiata.</title>
        <authorList>
            <person name="Lee M."/>
            <person name="Farooq A."/>
            <person name="Jeong J.B."/>
            <person name="Jung M.Y."/>
        </authorList>
    </citation>
    <scope>NUCLEOTIDE SEQUENCE</scope>
    <source>
        <strain evidence="2">S8</strain>
    </source>
</reference>
<dbReference type="RefSeq" id="WP_256944519.1">
    <property type="nucleotide sequence ID" value="NZ_JANHNZ010000002.1"/>
</dbReference>
<keyword evidence="1" id="KW-0472">Membrane</keyword>